<keyword evidence="2" id="KW-1133">Transmembrane helix</keyword>
<feature type="transmembrane region" description="Helical" evidence="2">
    <location>
        <begin position="12"/>
        <end position="33"/>
    </location>
</feature>
<feature type="compositionally biased region" description="Polar residues" evidence="1">
    <location>
        <begin position="222"/>
        <end position="238"/>
    </location>
</feature>
<feature type="compositionally biased region" description="Polar residues" evidence="1">
    <location>
        <begin position="138"/>
        <end position="156"/>
    </location>
</feature>
<name>A0ABR4CD24_9HELO</name>
<protein>
    <submittedName>
        <fullName evidence="3">Uncharacterized protein</fullName>
    </submittedName>
</protein>
<feature type="region of interest" description="Disordered" evidence="1">
    <location>
        <begin position="111"/>
        <end position="176"/>
    </location>
</feature>
<comment type="caution">
    <text evidence="3">The sequence shown here is derived from an EMBL/GenBank/DDBJ whole genome shotgun (WGS) entry which is preliminary data.</text>
</comment>
<sequence>MFFHSWELWEQMTFVLALAIVAVIVVGYAKLLWRNRLVQRQELVDEEKRTRIQQLRSNGQIVESRKSNDIPFGVRAIQSGIQVDGIWISRTDTLIPSQLKLGRLRGRSSDYIPGAGSSKDVETSENQNSEVLRPSSRAGKSSLRNSSLNSMHQVQDSETERPDSAGAQSAYKPRAASHLRYGSYGNFDEETLDQLEGKAPEKGKARAHQPRGPHNLDKEGESSSAADNEQPSNASSEFDATLSHKSRLASDPSRQGLLSEMSSTDIASLSLSTVTSARPVNIVQPPQNSRAEYVTILIESPSDELSDPFATPFISPLGSPELKPQHLSTSAQPNWLDGHQNSVPGTRSSSPFVPGELHVNKSVRKVNSGFEVLPAGTFGSPVGSKYAKSISPEYNDDVEEKRQSGKLQKKPRPSVGGRPSSTFERP</sequence>
<organism evidence="3 4">
    <name type="scientific">Oculimacula yallundae</name>
    <dbReference type="NCBI Taxonomy" id="86028"/>
    <lineage>
        <taxon>Eukaryota</taxon>
        <taxon>Fungi</taxon>
        <taxon>Dikarya</taxon>
        <taxon>Ascomycota</taxon>
        <taxon>Pezizomycotina</taxon>
        <taxon>Leotiomycetes</taxon>
        <taxon>Helotiales</taxon>
        <taxon>Ploettnerulaceae</taxon>
        <taxon>Oculimacula</taxon>
    </lineage>
</organism>
<feature type="region of interest" description="Disordered" evidence="1">
    <location>
        <begin position="376"/>
        <end position="426"/>
    </location>
</feature>
<evidence type="ECO:0000313" key="3">
    <source>
        <dbReference type="EMBL" id="KAL2067171.1"/>
    </source>
</evidence>
<dbReference type="PANTHER" id="PTHR40623:SF2">
    <property type="entry name" value="INTEGRAL MEMBRANE PROTEIN"/>
    <property type="match status" value="1"/>
</dbReference>
<dbReference type="EMBL" id="JAZHXI010000010">
    <property type="protein sequence ID" value="KAL2067171.1"/>
    <property type="molecule type" value="Genomic_DNA"/>
</dbReference>
<accession>A0ABR4CD24</accession>
<keyword evidence="2" id="KW-0472">Membrane</keyword>
<feature type="region of interest" description="Disordered" evidence="1">
    <location>
        <begin position="199"/>
        <end position="261"/>
    </location>
</feature>
<reference evidence="3 4" key="1">
    <citation type="journal article" date="2024" name="Commun. Biol.">
        <title>Comparative genomic analysis of thermophilic fungi reveals convergent evolutionary adaptations and gene losses.</title>
        <authorList>
            <person name="Steindorff A.S."/>
            <person name="Aguilar-Pontes M.V."/>
            <person name="Robinson A.J."/>
            <person name="Andreopoulos B."/>
            <person name="LaButti K."/>
            <person name="Kuo A."/>
            <person name="Mondo S."/>
            <person name="Riley R."/>
            <person name="Otillar R."/>
            <person name="Haridas S."/>
            <person name="Lipzen A."/>
            <person name="Grimwood J."/>
            <person name="Schmutz J."/>
            <person name="Clum A."/>
            <person name="Reid I.D."/>
            <person name="Moisan M.C."/>
            <person name="Butler G."/>
            <person name="Nguyen T.T.M."/>
            <person name="Dewar K."/>
            <person name="Conant G."/>
            <person name="Drula E."/>
            <person name="Henrissat B."/>
            <person name="Hansel C."/>
            <person name="Singer S."/>
            <person name="Hutchinson M.I."/>
            <person name="de Vries R.P."/>
            <person name="Natvig D.O."/>
            <person name="Powell A.J."/>
            <person name="Tsang A."/>
            <person name="Grigoriev I.V."/>
        </authorList>
    </citation>
    <scope>NUCLEOTIDE SEQUENCE [LARGE SCALE GENOMIC DNA]</scope>
    <source>
        <strain evidence="3 4">CBS 494.80</strain>
    </source>
</reference>
<dbReference type="Proteomes" id="UP001595075">
    <property type="component" value="Unassembled WGS sequence"/>
</dbReference>
<gene>
    <name evidence="3" type="ORF">VTL71DRAFT_1595</name>
</gene>
<evidence type="ECO:0000256" key="1">
    <source>
        <dbReference type="SAM" id="MobiDB-lite"/>
    </source>
</evidence>
<dbReference type="PANTHER" id="PTHR40623">
    <property type="entry name" value="INTEGRAL MEMBRANE PROTEIN"/>
    <property type="match status" value="1"/>
</dbReference>
<evidence type="ECO:0000256" key="2">
    <source>
        <dbReference type="SAM" id="Phobius"/>
    </source>
</evidence>
<keyword evidence="4" id="KW-1185">Reference proteome</keyword>
<evidence type="ECO:0000313" key="4">
    <source>
        <dbReference type="Proteomes" id="UP001595075"/>
    </source>
</evidence>
<keyword evidence="2" id="KW-0812">Transmembrane</keyword>
<proteinExistence type="predicted"/>